<organism evidence="2 3">
    <name type="scientific">Catenaria anguillulae PL171</name>
    <dbReference type="NCBI Taxonomy" id="765915"/>
    <lineage>
        <taxon>Eukaryota</taxon>
        <taxon>Fungi</taxon>
        <taxon>Fungi incertae sedis</taxon>
        <taxon>Blastocladiomycota</taxon>
        <taxon>Blastocladiomycetes</taxon>
        <taxon>Blastocladiales</taxon>
        <taxon>Catenariaceae</taxon>
        <taxon>Catenaria</taxon>
    </lineage>
</organism>
<evidence type="ECO:0000256" key="1">
    <source>
        <dbReference type="SAM" id="MobiDB-lite"/>
    </source>
</evidence>
<dbReference type="OrthoDB" id="5599247at2759"/>
<feature type="compositionally biased region" description="Polar residues" evidence="1">
    <location>
        <begin position="781"/>
        <end position="797"/>
    </location>
</feature>
<feature type="region of interest" description="Disordered" evidence="1">
    <location>
        <begin position="557"/>
        <end position="587"/>
    </location>
</feature>
<sequence length="809" mass="85262">MASATSTSSSSPKSAKSDQNQPKDQEHGRQPQHPEQFEPEARYRQYPPHQLYYPPAPEHRPLPPPPTTHYQQHHQHRSDSQSLPAPPVARPSHSFPPASSHHNDGHRPSSPGPASGSAGAHMHSYQYQGYPPHQQPPAFVRGAVPGTSSSPGVIRIGEHQHQPIPFYPPPTAPAQAGPDARQPHYHQQHGQQQQQLPPAPVPLQYDHHSLAPPHYPSPIQPPPYQSWPLIAPSPLPPQPLSGGATSGHFSVHSGGSSGQWSTHPTGPGTGRRTVTEAPLSLTQNATQFKSPEHKRKVADYARLMLGADPDASPSFLPYRSFGEAVSLNPIYVSIGALSVYCTLCQKAFKMSTKCNLRFVQRHEQSLKHTDQLRKILAEFPPLDEAGNPTAASAATSSKTHAPKPTTDTSGEQGGDAVSSPAVNTGSSTAPSSRASTSVVSTPAASRPSSSSPPPSTAAADSAAAWASTSGAASASNLGSSVIAKKAYLEESFVKHVENNPLFTIVDETTVFCLPCSKRLKLDRARSPRTVLLHCASQVHLIKLNKYRLGEQTSAQQQVLGGSAASSETQSPAVGGQEQPASSERRSPNLPAIVTSTTATADQGHFAAQAHGLVTPESAAEPSIQPQPVMWSSSAPGAAPAAESSALPPFSYAHPPPLPPTDRRYILPLPTPTWPVPMHHPSGHAQHQPQPLMSPNKHATPLQSPPPSATSWSRYLGAPGSAAAPSMNRRASPYPTASNGAVPLPVSSAATPQLQSPPPARRSNSANTTPSTPPVVGLQGSDRGSVSPTGSTGSQSAPGGQKMSLQFLVD</sequence>
<keyword evidence="3" id="KW-1185">Reference proteome</keyword>
<accession>A0A1Y2H5T9</accession>
<dbReference type="EMBL" id="MCFL01000207">
    <property type="protein sequence ID" value="ORZ29361.1"/>
    <property type="molecule type" value="Genomic_DNA"/>
</dbReference>
<evidence type="ECO:0000313" key="3">
    <source>
        <dbReference type="Proteomes" id="UP000193411"/>
    </source>
</evidence>
<feature type="compositionally biased region" description="Low complexity" evidence="1">
    <location>
        <begin position="389"/>
        <end position="399"/>
    </location>
</feature>
<proteinExistence type="predicted"/>
<dbReference type="AlphaFoldDB" id="A0A1Y2H5T9"/>
<name>A0A1Y2H5T9_9FUNG</name>
<feature type="compositionally biased region" description="Pro residues" evidence="1">
    <location>
        <begin position="213"/>
        <end position="239"/>
    </location>
</feature>
<protein>
    <submittedName>
        <fullName evidence="2">Uncharacterized protein</fullName>
    </submittedName>
</protein>
<dbReference type="Proteomes" id="UP000193411">
    <property type="component" value="Unassembled WGS sequence"/>
</dbReference>
<reference evidence="2 3" key="1">
    <citation type="submission" date="2016-07" db="EMBL/GenBank/DDBJ databases">
        <title>Pervasive Adenine N6-methylation of Active Genes in Fungi.</title>
        <authorList>
            <consortium name="DOE Joint Genome Institute"/>
            <person name="Mondo S.J."/>
            <person name="Dannebaum R.O."/>
            <person name="Kuo R.C."/>
            <person name="Labutti K."/>
            <person name="Haridas S."/>
            <person name="Kuo A."/>
            <person name="Salamov A."/>
            <person name="Ahrendt S.R."/>
            <person name="Lipzen A."/>
            <person name="Sullivan W."/>
            <person name="Andreopoulos W.B."/>
            <person name="Clum A."/>
            <person name="Lindquist E."/>
            <person name="Daum C."/>
            <person name="Ramamoorthy G.K."/>
            <person name="Gryganskyi A."/>
            <person name="Culley D."/>
            <person name="Magnuson J.K."/>
            <person name="James T.Y."/>
            <person name="O'Malley M.A."/>
            <person name="Stajich J.E."/>
            <person name="Spatafora J.W."/>
            <person name="Visel A."/>
            <person name="Grigoriev I.V."/>
        </authorList>
    </citation>
    <scope>NUCLEOTIDE SEQUENCE [LARGE SCALE GENOMIC DNA]</scope>
    <source>
        <strain evidence="2 3">PL171</strain>
    </source>
</reference>
<feature type="compositionally biased region" description="Low complexity" evidence="1">
    <location>
        <begin position="108"/>
        <end position="132"/>
    </location>
</feature>
<feature type="compositionally biased region" description="Low complexity" evidence="1">
    <location>
        <begin position="1"/>
        <end position="14"/>
    </location>
</feature>
<feature type="compositionally biased region" description="Low complexity" evidence="1">
    <location>
        <begin position="91"/>
        <end position="100"/>
    </location>
</feature>
<feature type="region of interest" description="Disordered" evidence="1">
    <location>
        <begin position="1"/>
        <end position="272"/>
    </location>
</feature>
<feature type="region of interest" description="Disordered" evidence="1">
    <location>
        <begin position="379"/>
        <end position="458"/>
    </location>
</feature>
<feature type="region of interest" description="Disordered" evidence="1">
    <location>
        <begin position="618"/>
        <end position="644"/>
    </location>
</feature>
<evidence type="ECO:0000313" key="2">
    <source>
        <dbReference type="EMBL" id="ORZ29361.1"/>
    </source>
</evidence>
<comment type="caution">
    <text evidence="2">The sequence shown here is derived from an EMBL/GenBank/DDBJ whole genome shotgun (WGS) entry which is preliminary data.</text>
</comment>
<gene>
    <name evidence="2" type="ORF">BCR44DRAFT_1113212</name>
</gene>
<feature type="compositionally biased region" description="Low complexity" evidence="1">
    <location>
        <begin position="631"/>
        <end position="644"/>
    </location>
</feature>
<feature type="compositionally biased region" description="Low complexity" evidence="1">
    <location>
        <begin position="426"/>
        <end position="449"/>
    </location>
</feature>
<feature type="region of interest" description="Disordered" evidence="1">
    <location>
        <begin position="675"/>
        <end position="809"/>
    </location>
</feature>
<feature type="compositionally biased region" description="Polar residues" evidence="1">
    <location>
        <begin position="557"/>
        <end position="571"/>
    </location>
</feature>